<organism evidence="2 3">
    <name type="scientific">Streptomyces fildesensis</name>
    <dbReference type="NCBI Taxonomy" id="375757"/>
    <lineage>
        <taxon>Bacteria</taxon>
        <taxon>Bacillati</taxon>
        <taxon>Actinomycetota</taxon>
        <taxon>Actinomycetes</taxon>
        <taxon>Kitasatosporales</taxon>
        <taxon>Streptomycetaceae</taxon>
        <taxon>Streptomyces</taxon>
    </lineage>
</organism>
<dbReference type="Proteomes" id="UP001614394">
    <property type="component" value="Unassembled WGS sequence"/>
</dbReference>
<keyword evidence="2" id="KW-0378">Hydrolase</keyword>
<feature type="domain" description="Beta-lactamase-related" evidence="1">
    <location>
        <begin position="7"/>
        <end position="362"/>
    </location>
</feature>
<proteinExistence type="predicted"/>
<dbReference type="InterPro" id="IPR012338">
    <property type="entry name" value="Beta-lactam/transpept-like"/>
</dbReference>
<dbReference type="RefSeq" id="WP_399657473.1">
    <property type="nucleotide sequence ID" value="NZ_JBITYG010000016.1"/>
</dbReference>
<comment type="caution">
    <text evidence="2">The sequence shown here is derived from an EMBL/GenBank/DDBJ whole genome shotgun (WGS) entry which is preliminary data.</text>
</comment>
<dbReference type="InterPro" id="IPR001466">
    <property type="entry name" value="Beta-lactam-related"/>
</dbReference>
<dbReference type="SUPFAM" id="SSF56601">
    <property type="entry name" value="beta-lactamase/transpeptidase-like"/>
    <property type="match status" value="1"/>
</dbReference>
<gene>
    <name evidence="2" type="ORF">ACIGXA_37280</name>
</gene>
<evidence type="ECO:0000313" key="3">
    <source>
        <dbReference type="Proteomes" id="UP001614394"/>
    </source>
</evidence>
<dbReference type="PANTHER" id="PTHR43283">
    <property type="entry name" value="BETA-LACTAMASE-RELATED"/>
    <property type="match status" value="1"/>
</dbReference>
<dbReference type="GO" id="GO:0016787">
    <property type="term" value="F:hydrolase activity"/>
    <property type="evidence" value="ECO:0007669"/>
    <property type="project" value="UniProtKB-KW"/>
</dbReference>
<evidence type="ECO:0000259" key="1">
    <source>
        <dbReference type="Pfam" id="PF00144"/>
    </source>
</evidence>
<dbReference type="Pfam" id="PF00144">
    <property type="entry name" value="Beta-lactamase"/>
    <property type="match status" value="1"/>
</dbReference>
<dbReference type="InterPro" id="IPR050789">
    <property type="entry name" value="Diverse_Enzym_Activities"/>
</dbReference>
<protein>
    <submittedName>
        <fullName evidence="2">Serine hydrolase domain-containing protein</fullName>
        <ecNumber evidence="2">3.-.-.-</ecNumber>
    </submittedName>
</protein>
<dbReference type="PANTHER" id="PTHR43283:SF3">
    <property type="entry name" value="BETA-LACTAMASE FAMILY PROTEIN (AFU_ORTHOLOGUE AFUA_5G07500)"/>
    <property type="match status" value="1"/>
</dbReference>
<evidence type="ECO:0000313" key="2">
    <source>
        <dbReference type="EMBL" id="MFI9106174.1"/>
    </source>
</evidence>
<dbReference type="Gene3D" id="3.40.710.10">
    <property type="entry name" value="DD-peptidase/beta-lactamase superfamily"/>
    <property type="match status" value="1"/>
</dbReference>
<accession>A0ABW8CI97</accession>
<sequence length="382" mass="40009">MTNLHDILQAHVSEGPLPGAVGLVARGDEVEVQVVGSADVDGTSPMARDSIFRIASITKPVIAAAVMMLVDDGRIALDDPVGQWLPELASPTVVRTPAGPVDDVVPAARAITVTDLLTFRAGYGFPSDFSLPAVGLLFSELKQGPPQPQLTAAPDAWMATLAGIPLLHQPGEAWLYNTCSDILGVLIARVSGGPLPEFLAERLFEPLGMADTGFEVPAGKLDRFTSYYRTDPAGGLELVDAPDGQWSSPPKFPSGAGGLVSTVDDWYAFARLLLADGTAPGGRLLSSASVRRMTTDHLTGPQRDASGLFLEGQGWGFGGSVDVAAIDPWNVPGRYGWVGGTGTAAHITPSTGAVTILLSQLEMSGPTPPAVMRDFWRYAADA</sequence>
<name>A0ABW8CI97_9ACTN</name>
<dbReference type="EMBL" id="JBITYG010000016">
    <property type="protein sequence ID" value="MFI9106174.1"/>
    <property type="molecule type" value="Genomic_DNA"/>
</dbReference>
<dbReference type="EC" id="3.-.-.-" evidence="2"/>
<reference evidence="2 3" key="1">
    <citation type="submission" date="2024-10" db="EMBL/GenBank/DDBJ databases">
        <title>The Natural Products Discovery Center: Release of the First 8490 Sequenced Strains for Exploring Actinobacteria Biosynthetic Diversity.</title>
        <authorList>
            <person name="Kalkreuter E."/>
            <person name="Kautsar S.A."/>
            <person name="Yang D."/>
            <person name="Bader C.D."/>
            <person name="Teijaro C.N."/>
            <person name="Fluegel L."/>
            <person name="Davis C.M."/>
            <person name="Simpson J.R."/>
            <person name="Lauterbach L."/>
            <person name="Steele A.D."/>
            <person name="Gui C."/>
            <person name="Meng S."/>
            <person name="Li G."/>
            <person name="Viehrig K."/>
            <person name="Ye F."/>
            <person name="Su P."/>
            <person name="Kiefer A.F."/>
            <person name="Nichols A."/>
            <person name="Cepeda A.J."/>
            <person name="Yan W."/>
            <person name="Fan B."/>
            <person name="Jiang Y."/>
            <person name="Adhikari A."/>
            <person name="Zheng C.-J."/>
            <person name="Schuster L."/>
            <person name="Cowan T.M."/>
            <person name="Smanski M.J."/>
            <person name="Chevrette M.G."/>
            <person name="De Carvalho L.P.S."/>
            <person name="Shen B."/>
        </authorList>
    </citation>
    <scope>NUCLEOTIDE SEQUENCE [LARGE SCALE GENOMIC DNA]</scope>
    <source>
        <strain evidence="2 3">NPDC053399</strain>
    </source>
</reference>
<keyword evidence="3" id="KW-1185">Reference proteome</keyword>